<comment type="caution">
    <text evidence="1">The sequence shown here is derived from an EMBL/GenBank/DDBJ whole genome shotgun (WGS) entry which is preliminary data.</text>
</comment>
<dbReference type="AlphaFoldDB" id="A0A550CRB3"/>
<dbReference type="EMBL" id="VDMD01000002">
    <property type="protein sequence ID" value="TRM67343.1"/>
    <property type="molecule type" value="Genomic_DNA"/>
</dbReference>
<organism evidence="1 2">
    <name type="scientific">Schizophyllum amplum</name>
    <dbReference type="NCBI Taxonomy" id="97359"/>
    <lineage>
        <taxon>Eukaryota</taxon>
        <taxon>Fungi</taxon>
        <taxon>Dikarya</taxon>
        <taxon>Basidiomycota</taxon>
        <taxon>Agaricomycotina</taxon>
        <taxon>Agaricomycetes</taxon>
        <taxon>Agaricomycetidae</taxon>
        <taxon>Agaricales</taxon>
        <taxon>Schizophyllaceae</taxon>
        <taxon>Schizophyllum</taxon>
    </lineage>
</organism>
<accession>A0A550CRB3</accession>
<name>A0A550CRB3_9AGAR</name>
<proteinExistence type="predicted"/>
<feature type="non-terminal residue" evidence="1">
    <location>
        <position position="184"/>
    </location>
</feature>
<dbReference type="Proteomes" id="UP000320762">
    <property type="component" value="Unassembled WGS sequence"/>
</dbReference>
<protein>
    <submittedName>
        <fullName evidence="1">Uncharacterized protein</fullName>
    </submittedName>
</protein>
<keyword evidence="2" id="KW-1185">Reference proteome</keyword>
<sequence length="184" mass="19562">MLTVRPLSLATCDLTAMMIELIELTAMLIGHFNCLVSATPCHPQHAVCRRAIDNLGGCEIARKRPPPSARPLLLVTITWTTLSCSPRGRRRCCALRLDGVVVLAVGDGVVVLAVEDGVGDGVVVFAVRTALSCSPSALSCSPCGRHCRVRRADGVVVFDVARGNFYGGERFFTFRGGLILGGPV</sequence>
<reference evidence="1 2" key="1">
    <citation type="journal article" date="2019" name="New Phytol.">
        <title>Comparative genomics reveals unique wood-decay strategies and fruiting body development in the Schizophyllaceae.</title>
        <authorList>
            <person name="Almasi E."/>
            <person name="Sahu N."/>
            <person name="Krizsan K."/>
            <person name="Balint B."/>
            <person name="Kovacs G.M."/>
            <person name="Kiss B."/>
            <person name="Cseklye J."/>
            <person name="Drula E."/>
            <person name="Henrissat B."/>
            <person name="Nagy I."/>
            <person name="Chovatia M."/>
            <person name="Adam C."/>
            <person name="LaButti K."/>
            <person name="Lipzen A."/>
            <person name="Riley R."/>
            <person name="Grigoriev I.V."/>
            <person name="Nagy L.G."/>
        </authorList>
    </citation>
    <scope>NUCLEOTIDE SEQUENCE [LARGE SCALE GENOMIC DNA]</scope>
    <source>
        <strain evidence="1 2">NL-1724</strain>
    </source>
</reference>
<evidence type="ECO:0000313" key="2">
    <source>
        <dbReference type="Proteomes" id="UP000320762"/>
    </source>
</evidence>
<evidence type="ECO:0000313" key="1">
    <source>
        <dbReference type="EMBL" id="TRM67343.1"/>
    </source>
</evidence>
<gene>
    <name evidence="1" type="ORF">BD626DRAFT_478429</name>
</gene>